<dbReference type="Proteomes" id="UP000005239">
    <property type="component" value="Unassembled WGS sequence"/>
</dbReference>
<organism evidence="3 4">
    <name type="scientific">Pristionchus pacificus</name>
    <name type="common">Parasitic nematode worm</name>
    <dbReference type="NCBI Taxonomy" id="54126"/>
    <lineage>
        <taxon>Eukaryota</taxon>
        <taxon>Metazoa</taxon>
        <taxon>Ecdysozoa</taxon>
        <taxon>Nematoda</taxon>
        <taxon>Chromadorea</taxon>
        <taxon>Rhabditida</taxon>
        <taxon>Rhabditina</taxon>
        <taxon>Diplogasteromorpha</taxon>
        <taxon>Diplogasteroidea</taxon>
        <taxon>Neodiplogasteridae</taxon>
        <taxon>Pristionchus</taxon>
    </lineage>
</organism>
<feature type="region of interest" description="Disordered" evidence="2">
    <location>
        <begin position="166"/>
        <end position="188"/>
    </location>
</feature>
<name>A0A2A6BRU9_PRIPA</name>
<dbReference type="AlphaFoldDB" id="A0A2A6BRU9"/>
<evidence type="ECO:0000256" key="2">
    <source>
        <dbReference type="SAM" id="MobiDB-lite"/>
    </source>
</evidence>
<gene>
    <name evidence="3" type="primary">WBGene00095909</name>
</gene>
<feature type="compositionally biased region" description="Basic and acidic residues" evidence="2">
    <location>
        <begin position="169"/>
        <end position="179"/>
    </location>
</feature>
<accession>A0A8R1U7H6</accession>
<protein>
    <submittedName>
        <fullName evidence="3">Uncharacterized protein</fullName>
    </submittedName>
</protein>
<keyword evidence="1" id="KW-0175">Coiled coil</keyword>
<reference evidence="3" key="2">
    <citation type="submission" date="2022-06" db="UniProtKB">
        <authorList>
            <consortium name="EnsemblMetazoa"/>
        </authorList>
    </citation>
    <scope>IDENTIFICATION</scope>
    <source>
        <strain evidence="3">PS312</strain>
    </source>
</reference>
<evidence type="ECO:0000313" key="3">
    <source>
        <dbReference type="EnsemblMetazoa" id="PPA06355.1"/>
    </source>
</evidence>
<evidence type="ECO:0000256" key="1">
    <source>
        <dbReference type="SAM" id="Coils"/>
    </source>
</evidence>
<feature type="coiled-coil region" evidence="1">
    <location>
        <begin position="82"/>
        <end position="112"/>
    </location>
</feature>
<evidence type="ECO:0000313" key="4">
    <source>
        <dbReference type="Proteomes" id="UP000005239"/>
    </source>
</evidence>
<dbReference type="EnsemblMetazoa" id="PPA06355.1">
    <property type="protein sequence ID" value="PPA06355.1"/>
    <property type="gene ID" value="WBGene00095909"/>
</dbReference>
<keyword evidence="4" id="KW-1185">Reference proteome</keyword>
<proteinExistence type="predicted"/>
<reference evidence="4" key="1">
    <citation type="journal article" date="2008" name="Nat. Genet.">
        <title>The Pristionchus pacificus genome provides a unique perspective on nematode lifestyle and parasitism.</title>
        <authorList>
            <person name="Dieterich C."/>
            <person name="Clifton S.W."/>
            <person name="Schuster L.N."/>
            <person name="Chinwalla A."/>
            <person name="Delehaunty K."/>
            <person name="Dinkelacker I."/>
            <person name="Fulton L."/>
            <person name="Fulton R."/>
            <person name="Godfrey J."/>
            <person name="Minx P."/>
            <person name="Mitreva M."/>
            <person name="Roeseler W."/>
            <person name="Tian H."/>
            <person name="Witte H."/>
            <person name="Yang S.P."/>
            <person name="Wilson R.K."/>
            <person name="Sommer R.J."/>
        </authorList>
    </citation>
    <scope>NUCLEOTIDE SEQUENCE [LARGE SCALE GENOMIC DNA]</scope>
    <source>
        <strain evidence="4">PS312</strain>
    </source>
</reference>
<sequence>QIFETRRNLAFFARSSAVLFSHLATFIPQFIVDHNSGSLYFWSNYTFISDTAKMSNENSKCDQIPAYGAFEEFEKARQGLHEHFHNARVEAAERLKEEAEKEEEEKVAAKFSIRSMPFEVYPSLKIELKVNCMLGNAKDAVKHAGSSMADIDGSVCTGAMEAEQGFAETKMDQSTKEPMRNAGEAISK</sequence>
<accession>A0A2A6BRU9</accession>